<keyword evidence="11" id="KW-0732">Signal</keyword>
<gene>
    <name evidence="12" type="ORF">BP5553_03966</name>
</gene>
<dbReference type="GO" id="GO:0003723">
    <property type="term" value="F:RNA binding"/>
    <property type="evidence" value="ECO:0007669"/>
    <property type="project" value="InterPro"/>
</dbReference>
<dbReference type="InterPro" id="IPR036430">
    <property type="entry name" value="RNase_T2-like_sf"/>
</dbReference>
<accession>A0A370TVS1</accession>
<evidence type="ECO:0000256" key="7">
    <source>
        <dbReference type="ARBA" id="ARBA00023180"/>
    </source>
</evidence>
<dbReference type="InterPro" id="IPR018188">
    <property type="entry name" value="RNase_T2_His_AS_1"/>
</dbReference>
<keyword evidence="3" id="KW-0540">Nuclease</keyword>
<feature type="active site" evidence="9">
    <location>
        <position position="142"/>
    </location>
</feature>
<dbReference type="EMBL" id="NPIC01000002">
    <property type="protein sequence ID" value="RDL39626.1"/>
    <property type="molecule type" value="Genomic_DNA"/>
</dbReference>
<feature type="chain" id="PRO_5016885543" description="ribonuclease T2" evidence="11">
    <location>
        <begin position="22"/>
        <end position="262"/>
    </location>
</feature>
<dbReference type="PROSITE" id="PS00531">
    <property type="entry name" value="RNASE_T2_2"/>
    <property type="match status" value="1"/>
</dbReference>
<evidence type="ECO:0000313" key="13">
    <source>
        <dbReference type="Proteomes" id="UP000254866"/>
    </source>
</evidence>
<dbReference type="InterPro" id="IPR033697">
    <property type="entry name" value="Ribonuclease_T2_eukaryotic"/>
</dbReference>
<evidence type="ECO:0000313" key="12">
    <source>
        <dbReference type="EMBL" id="RDL39626.1"/>
    </source>
</evidence>
<evidence type="ECO:0000256" key="5">
    <source>
        <dbReference type="ARBA" id="ARBA00022801"/>
    </source>
</evidence>
<protein>
    <recommendedName>
        <fullName evidence="2">ribonuclease T2</fullName>
        <ecNumber evidence="2">4.6.1.19</ecNumber>
    </recommendedName>
</protein>
<keyword evidence="5" id="KW-0378">Hydrolase</keyword>
<comment type="similarity">
    <text evidence="1 10">Belongs to the RNase T2 family.</text>
</comment>
<dbReference type="PANTHER" id="PTHR11240">
    <property type="entry name" value="RIBONUCLEASE T2"/>
    <property type="match status" value="1"/>
</dbReference>
<keyword evidence="13" id="KW-1185">Reference proteome</keyword>
<evidence type="ECO:0000256" key="1">
    <source>
        <dbReference type="ARBA" id="ARBA00007469"/>
    </source>
</evidence>
<evidence type="ECO:0000256" key="4">
    <source>
        <dbReference type="ARBA" id="ARBA00022759"/>
    </source>
</evidence>
<dbReference type="FunFam" id="3.90.730.10:FF:000004">
    <property type="entry name" value="Ribonuclease T2-like"/>
    <property type="match status" value="1"/>
</dbReference>
<dbReference type="PANTHER" id="PTHR11240:SF22">
    <property type="entry name" value="RIBONUCLEASE T2"/>
    <property type="match status" value="1"/>
</dbReference>
<dbReference type="OrthoDB" id="435754at2759"/>
<dbReference type="InterPro" id="IPR001568">
    <property type="entry name" value="RNase_T2-like"/>
</dbReference>
<dbReference type="Pfam" id="PF00445">
    <property type="entry name" value="Ribonuclease_T2"/>
    <property type="match status" value="1"/>
</dbReference>
<dbReference type="Gene3D" id="3.90.730.10">
    <property type="entry name" value="Ribonuclease T2-like"/>
    <property type="match status" value="1"/>
</dbReference>
<evidence type="ECO:0000256" key="6">
    <source>
        <dbReference type="ARBA" id="ARBA00023157"/>
    </source>
</evidence>
<evidence type="ECO:0000256" key="8">
    <source>
        <dbReference type="ARBA" id="ARBA00023239"/>
    </source>
</evidence>
<dbReference type="PROSITE" id="PS00530">
    <property type="entry name" value="RNASE_T2_1"/>
    <property type="match status" value="1"/>
</dbReference>
<dbReference type="CDD" id="cd01061">
    <property type="entry name" value="RNase_T2_euk"/>
    <property type="match status" value="1"/>
</dbReference>
<evidence type="ECO:0000256" key="9">
    <source>
        <dbReference type="PIRSR" id="PIRSR633697-1"/>
    </source>
</evidence>
<dbReference type="GO" id="GO:0005576">
    <property type="term" value="C:extracellular region"/>
    <property type="evidence" value="ECO:0007669"/>
    <property type="project" value="TreeGrafter"/>
</dbReference>
<keyword evidence="6" id="KW-1015">Disulfide bond</keyword>
<evidence type="ECO:0000256" key="3">
    <source>
        <dbReference type="ARBA" id="ARBA00022722"/>
    </source>
</evidence>
<keyword evidence="7" id="KW-0325">Glycoprotein</keyword>
<dbReference type="AlphaFoldDB" id="A0A370TVS1"/>
<dbReference type="GO" id="GO:0016787">
    <property type="term" value="F:hydrolase activity"/>
    <property type="evidence" value="ECO:0007669"/>
    <property type="project" value="UniProtKB-KW"/>
</dbReference>
<keyword evidence="8" id="KW-0456">Lyase</keyword>
<dbReference type="Proteomes" id="UP000254866">
    <property type="component" value="Unassembled WGS sequence"/>
</dbReference>
<proteinExistence type="inferred from homology"/>
<dbReference type="EC" id="4.6.1.19" evidence="2"/>
<reference evidence="12 13" key="1">
    <citation type="journal article" date="2018" name="IMA Fungus">
        <title>IMA Genome-F 9: Draft genome sequence of Annulohypoxylon stygium, Aspergillus mulundensis, Berkeleyomyces basicola (syn. Thielaviopsis basicola), Ceratocystis smalleyi, two Cercospora beticola strains, Coleophoma cylindrospora, Fusarium fracticaudum, Phialophora cf. hyalina, and Morchella septimelata.</title>
        <authorList>
            <person name="Wingfield B.D."/>
            <person name="Bills G.F."/>
            <person name="Dong Y."/>
            <person name="Huang W."/>
            <person name="Nel W.J."/>
            <person name="Swalarsk-Parry B.S."/>
            <person name="Vaghefi N."/>
            <person name="Wilken P.M."/>
            <person name="An Z."/>
            <person name="de Beer Z.W."/>
            <person name="De Vos L."/>
            <person name="Chen L."/>
            <person name="Duong T.A."/>
            <person name="Gao Y."/>
            <person name="Hammerbacher A."/>
            <person name="Kikkert J.R."/>
            <person name="Li Y."/>
            <person name="Li H."/>
            <person name="Li K."/>
            <person name="Li Q."/>
            <person name="Liu X."/>
            <person name="Ma X."/>
            <person name="Naidoo K."/>
            <person name="Pethybridge S.J."/>
            <person name="Sun J."/>
            <person name="Steenkamp E.T."/>
            <person name="van der Nest M.A."/>
            <person name="van Wyk S."/>
            <person name="Wingfield M.J."/>
            <person name="Xiong C."/>
            <person name="Yue Q."/>
            <person name="Zhang X."/>
        </authorList>
    </citation>
    <scope>NUCLEOTIDE SEQUENCE [LARGE SCALE GENOMIC DNA]</scope>
    <source>
        <strain evidence="12 13">BP 5553</strain>
    </source>
</reference>
<feature type="active site" evidence="9">
    <location>
        <position position="80"/>
    </location>
</feature>
<feature type="signal peptide" evidence="11">
    <location>
        <begin position="1"/>
        <end position="21"/>
    </location>
</feature>
<evidence type="ECO:0000256" key="2">
    <source>
        <dbReference type="ARBA" id="ARBA00012571"/>
    </source>
</evidence>
<name>A0A370TVS1_9HELO</name>
<dbReference type="InterPro" id="IPR033130">
    <property type="entry name" value="RNase_T2_His_AS_2"/>
</dbReference>
<dbReference type="SUPFAM" id="SSF55895">
    <property type="entry name" value="Ribonuclease Rh-like"/>
    <property type="match status" value="1"/>
</dbReference>
<dbReference type="GO" id="GO:0006401">
    <property type="term" value="P:RNA catabolic process"/>
    <property type="evidence" value="ECO:0007669"/>
    <property type="project" value="TreeGrafter"/>
</dbReference>
<keyword evidence="4" id="KW-0255">Endonuclease</keyword>
<dbReference type="GeneID" id="43596815"/>
<sequence>MAITKLGVVFSTLIALPVALAGSVKTCSDPPLSCSSSTSSNTCCLNTPGGQLVQTQFWDSNPSTGMSLILSCPSDSWTIHGLWPDHCDGTYDSSCDSKRAYKNITQILQAAGKGDLLSYMDTHWVDINGDNEQFWEHEWAKHGTCISTLDPNCYTSYTPTQEVPDFFQKTIDLFTTLDSYTALKNAGIVPSTSATYTSAKIQSALETAFGHPVTIRCQSKALNEIWYSFYVQGSVQTGNFVPTAPVGTTSNCPSSGVKYPPK</sequence>
<organism evidence="12 13">
    <name type="scientific">Venustampulla echinocandica</name>
    <dbReference type="NCBI Taxonomy" id="2656787"/>
    <lineage>
        <taxon>Eukaryota</taxon>
        <taxon>Fungi</taxon>
        <taxon>Dikarya</taxon>
        <taxon>Ascomycota</taxon>
        <taxon>Pezizomycotina</taxon>
        <taxon>Leotiomycetes</taxon>
        <taxon>Helotiales</taxon>
        <taxon>Pleuroascaceae</taxon>
        <taxon>Venustampulla</taxon>
    </lineage>
</organism>
<comment type="caution">
    <text evidence="12">The sequence shown here is derived from an EMBL/GenBank/DDBJ whole genome shotgun (WGS) entry which is preliminary data.</text>
</comment>
<evidence type="ECO:0000256" key="10">
    <source>
        <dbReference type="RuleBase" id="RU004328"/>
    </source>
</evidence>
<evidence type="ECO:0000256" key="11">
    <source>
        <dbReference type="SAM" id="SignalP"/>
    </source>
</evidence>
<dbReference type="GO" id="GO:0033897">
    <property type="term" value="F:ribonuclease T2 activity"/>
    <property type="evidence" value="ECO:0007669"/>
    <property type="project" value="UniProtKB-EC"/>
</dbReference>
<dbReference type="RefSeq" id="XP_031872282.1">
    <property type="nucleotide sequence ID" value="XM_032012589.1"/>
</dbReference>
<feature type="active site" evidence="9">
    <location>
        <position position="138"/>
    </location>
</feature>